<keyword evidence="3" id="KW-0285">Flavoprotein</keyword>
<evidence type="ECO:0000259" key="6">
    <source>
        <dbReference type="Pfam" id="PF01266"/>
    </source>
</evidence>
<gene>
    <name evidence="7" type="ORF">CLODIP_2_CD13102</name>
</gene>
<dbReference type="Gene3D" id="3.30.9.10">
    <property type="entry name" value="D-Amino Acid Oxidase, subunit A, domain 2"/>
    <property type="match status" value="1"/>
</dbReference>
<organism evidence="7 8">
    <name type="scientific">Cloeon dipterum</name>
    <dbReference type="NCBI Taxonomy" id="197152"/>
    <lineage>
        <taxon>Eukaryota</taxon>
        <taxon>Metazoa</taxon>
        <taxon>Ecdysozoa</taxon>
        <taxon>Arthropoda</taxon>
        <taxon>Hexapoda</taxon>
        <taxon>Insecta</taxon>
        <taxon>Pterygota</taxon>
        <taxon>Palaeoptera</taxon>
        <taxon>Ephemeroptera</taxon>
        <taxon>Pisciforma</taxon>
        <taxon>Baetidae</taxon>
        <taxon>Cloeon</taxon>
    </lineage>
</organism>
<accession>A0A8S1E2M9</accession>
<dbReference type="InterPro" id="IPR045170">
    <property type="entry name" value="MTOX"/>
</dbReference>
<dbReference type="GO" id="GO:0050660">
    <property type="term" value="F:flavin adenine dinucleotide binding"/>
    <property type="evidence" value="ECO:0007669"/>
    <property type="project" value="InterPro"/>
</dbReference>
<name>A0A8S1E2M9_9INSE</name>
<dbReference type="GO" id="GO:0008115">
    <property type="term" value="F:sarcosine oxidase activity"/>
    <property type="evidence" value="ECO:0007669"/>
    <property type="project" value="TreeGrafter"/>
</dbReference>
<protein>
    <recommendedName>
        <fullName evidence="6">FAD dependent oxidoreductase domain-containing protein</fullName>
    </recommendedName>
</protein>
<dbReference type="GO" id="GO:0033514">
    <property type="term" value="P:L-lysine catabolic process to acetyl-CoA via L-pipecolate"/>
    <property type="evidence" value="ECO:0007669"/>
    <property type="project" value="TreeGrafter"/>
</dbReference>
<evidence type="ECO:0000313" key="7">
    <source>
        <dbReference type="EMBL" id="CAB3387230.1"/>
    </source>
</evidence>
<comment type="caution">
    <text evidence="7">The sequence shown here is derived from an EMBL/GenBank/DDBJ whole genome shotgun (WGS) entry which is preliminary data.</text>
</comment>
<dbReference type="EMBL" id="CADEPI010000552">
    <property type="protein sequence ID" value="CAB3387230.1"/>
    <property type="molecule type" value="Genomic_DNA"/>
</dbReference>
<comment type="similarity">
    <text evidence="2">Belongs to the MSOX/MTOX family.</text>
</comment>
<dbReference type="SUPFAM" id="SSF51905">
    <property type="entry name" value="FAD/NAD(P)-binding domain"/>
    <property type="match status" value="1"/>
</dbReference>
<proteinExistence type="inferred from homology"/>
<dbReference type="InterPro" id="IPR006076">
    <property type="entry name" value="FAD-dep_OxRdtase"/>
</dbReference>
<evidence type="ECO:0000256" key="3">
    <source>
        <dbReference type="ARBA" id="ARBA00022630"/>
    </source>
</evidence>
<dbReference type="Pfam" id="PF01266">
    <property type="entry name" value="DAO"/>
    <property type="match status" value="1"/>
</dbReference>
<reference evidence="7 8" key="1">
    <citation type="submission" date="2020-04" db="EMBL/GenBank/DDBJ databases">
        <authorList>
            <person name="Alioto T."/>
            <person name="Alioto T."/>
            <person name="Gomez Garrido J."/>
        </authorList>
    </citation>
    <scope>NUCLEOTIDE SEQUENCE [LARGE SCALE GENOMIC DNA]</scope>
</reference>
<dbReference type="OrthoDB" id="424974at2759"/>
<dbReference type="GO" id="GO:0005777">
    <property type="term" value="C:peroxisome"/>
    <property type="evidence" value="ECO:0007669"/>
    <property type="project" value="TreeGrafter"/>
</dbReference>
<keyword evidence="8" id="KW-1185">Reference proteome</keyword>
<dbReference type="GO" id="GO:0050031">
    <property type="term" value="F:L-pipecolate oxidase activity"/>
    <property type="evidence" value="ECO:0007669"/>
    <property type="project" value="TreeGrafter"/>
</dbReference>
<dbReference type="SUPFAM" id="SSF54373">
    <property type="entry name" value="FAD-linked reductases, C-terminal domain"/>
    <property type="match status" value="1"/>
</dbReference>
<dbReference type="Gene3D" id="3.50.50.60">
    <property type="entry name" value="FAD/NAD(P)-binding domain"/>
    <property type="match status" value="1"/>
</dbReference>
<dbReference type="InterPro" id="IPR036188">
    <property type="entry name" value="FAD/NAD-bd_sf"/>
</dbReference>
<dbReference type="Proteomes" id="UP000494165">
    <property type="component" value="Unassembled WGS sequence"/>
</dbReference>
<sequence length="428" mass="47639">MLHVCSANAFSPVETRGINMEHYDYIVVGAGIEGSWTAYQLVKGAEKKPSVLLLERFPLPHSRGSSHGQTRIIRNAYPDAFHTSIMPTAFREWQKLQAESGVDVLVPKPLLLIANEEGYKKMDKIIACVNEEKAKQPDADIQLKELSREELETEFPQAKFSSQHRACVEHTAGILRADKCVATVQSEFKKLGGVIRDGFEVTSVVPGERVTVRGRFNNQAASVTASKLAICAGPWASKLIDPLLPTSKTNAYSHERHKHSFRLSELPLEALRILVFYWKIKENGPGAIPSTFIDCGEGDFWGIPELEYPHMYKLSNPSYTDQVEPDDRDKNVGAPDYSSIADYIEKYFPGLEIKPSIVETCMYTVTPDLTCILDTVPGHRNIAFGCGFSGIGFKKAPAVGIMIKQLLNPEEEKILDSTAFRLSRFSTD</sequence>
<comment type="cofactor">
    <cofactor evidence="1">
        <name>FAD</name>
        <dbReference type="ChEBI" id="CHEBI:57692"/>
    </cofactor>
</comment>
<feature type="domain" description="FAD dependent oxidoreductase" evidence="6">
    <location>
        <begin position="24"/>
        <end position="405"/>
    </location>
</feature>
<dbReference type="AlphaFoldDB" id="A0A8S1E2M9"/>
<dbReference type="PANTHER" id="PTHR10961">
    <property type="entry name" value="PEROXISOMAL SARCOSINE OXIDASE"/>
    <property type="match status" value="1"/>
</dbReference>
<evidence type="ECO:0000256" key="2">
    <source>
        <dbReference type="ARBA" id="ARBA00010989"/>
    </source>
</evidence>
<evidence type="ECO:0000256" key="4">
    <source>
        <dbReference type="ARBA" id="ARBA00022827"/>
    </source>
</evidence>
<keyword evidence="4" id="KW-0274">FAD</keyword>
<evidence type="ECO:0000256" key="5">
    <source>
        <dbReference type="ARBA" id="ARBA00023002"/>
    </source>
</evidence>
<evidence type="ECO:0000256" key="1">
    <source>
        <dbReference type="ARBA" id="ARBA00001974"/>
    </source>
</evidence>
<evidence type="ECO:0000313" key="8">
    <source>
        <dbReference type="Proteomes" id="UP000494165"/>
    </source>
</evidence>
<keyword evidence="5" id="KW-0560">Oxidoreductase</keyword>
<dbReference type="PANTHER" id="PTHR10961:SF46">
    <property type="entry name" value="PEROXISOMAL SARCOSINE OXIDASE"/>
    <property type="match status" value="1"/>
</dbReference>